<evidence type="ECO:0000313" key="1">
    <source>
        <dbReference type="EMBL" id="GAM13041.1"/>
    </source>
</evidence>
<proteinExistence type="predicted"/>
<reference evidence="1 2" key="1">
    <citation type="submission" date="2013-06" db="EMBL/GenBank/DDBJ databases">
        <title>Whole genome shotgun sequence of Bacillus selenatarsenatis SF-1.</title>
        <authorList>
            <person name="Kuroda M."/>
            <person name="Sei K."/>
            <person name="Yamashita M."/>
            <person name="Ike M."/>
        </authorList>
    </citation>
    <scope>NUCLEOTIDE SEQUENCE [LARGE SCALE GENOMIC DNA]</scope>
    <source>
        <strain evidence="1 2">SF-1</strain>
    </source>
</reference>
<evidence type="ECO:0000313" key="2">
    <source>
        <dbReference type="Proteomes" id="UP000031014"/>
    </source>
</evidence>
<dbReference type="EMBL" id="BASE01000024">
    <property type="protein sequence ID" value="GAM13041.1"/>
    <property type="molecule type" value="Genomic_DNA"/>
</dbReference>
<protein>
    <submittedName>
        <fullName evidence="1">Uncharacterized protein</fullName>
    </submittedName>
</protein>
<sequence length="37" mass="4550">MKFSNLKLTEKMILHPETREALEIIIKNERKRRLKEL</sequence>
<dbReference type="AlphaFoldDB" id="A0A0A8X4H3"/>
<organism evidence="1 2">
    <name type="scientific">Mesobacillus selenatarsenatis (strain DSM 18680 / JCM 14380 / FERM P-15431 / SF-1)</name>
    <dbReference type="NCBI Taxonomy" id="1321606"/>
    <lineage>
        <taxon>Bacteria</taxon>
        <taxon>Bacillati</taxon>
        <taxon>Bacillota</taxon>
        <taxon>Bacilli</taxon>
        <taxon>Bacillales</taxon>
        <taxon>Bacillaceae</taxon>
        <taxon>Mesobacillus</taxon>
    </lineage>
</organism>
<name>A0A0A8X4H3_MESS1</name>
<dbReference type="Proteomes" id="UP000031014">
    <property type="component" value="Unassembled WGS sequence"/>
</dbReference>
<accession>A0A0A8X4H3</accession>
<comment type="caution">
    <text evidence="1">The sequence shown here is derived from an EMBL/GenBank/DDBJ whole genome shotgun (WGS) entry which is preliminary data.</text>
</comment>
<keyword evidence="2" id="KW-1185">Reference proteome</keyword>
<gene>
    <name evidence="1" type="ORF">SAMD00020551_1177</name>
</gene>